<evidence type="ECO:0000313" key="2">
    <source>
        <dbReference type="Proteomes" id="UP000015105"/>
    </source>
</evidence>
<protein>
    <submittedName>
        <fullName evidence="1">Uncharacterized protein</fullName>
    </submittedName>
</protein>
<name>A0A453NZB2_AEGTS</name>
<accession>A0A453NZB2</accession>
<reference evidence="2" key="2">
    <citation type="journal article" date="2017" name="Nat. Plants">
        <title>The Aegilops tauschii genome reveals multiple impacts of transposons.</title>
        <authorList>
            <person name="Zhao G."/>
            <person name="Zou C."/>
            <person name="Li K."/>
            <person name="Wang K."/>
            <person name="Li T."/>
            <person name="Gao L."/>
            <person name="Zhang X."/>
            <person name="Wang H."/>
            <person name="Yang Z."/>
            <person name="Liu X."/>
            <person name="Jiang W."/>
            <person name="Mao L."/>
            <person name="Kong X."/>
            <person name="Jiao Y."/>
            <person name="Jia J."/>
        </authorList>
    </citation>
    <scope>NUCLEOTIDE SEQUENCE [LARGE SCALE GENOMIC DNA]</scope>
    <source>
        <strain evidence="2">cv. AL8/78</strain>
    </source>
</reference>
<sequence>KYNLEQSVDDLCGVNEWDPLLAELNEMGI</sequence>
<organism evidence="1 2">
    <name type="scientific">Aegilops tauschii subsp. strangulata</name>
    <name type="common">Goatgrass</name>
    <dbReference type="NCBI Taxonomy" id="200361"/>
    <lineage>
        <taxon>Eukaryota</taxon>
        <taxon>Viridiplantae</taxon>
        <taxon>Streptophyta</taxon>
        <taxon>Embryophyta</taxon>
        <taxon>Tracheophyta</taxon>
        <taxon>Spermatophyta</taxon>
        <taxon>Magnoliopsida</taxon>
        <taxon>Liliopsida</taxon>
        <taxon>Poales</taxon>
        <taxon>Poaceae</taxon>
        <taxon>BOP clade</taxon>
        <taxon>Pooideae</taxon>
        <taxon>Triticodae</taxon>
        <taxon>Triticeae</taxon>
        <taxon>Triticinae</taxon>
        <taxon>Aegilops</taxon>
    </lineage>
</organism>
<evidence type="ECO:0000313" key="1">
    <source>
        <dbReference type="EnsemblPlants" id="AET6Gv20554900.5"/>
    </source>
</evidence>
<keyword evidence="2" id="KW-1185">Reference proteome</keyword>
<reference evidence="1" key="5">
    <citation type="journal article" date="2021" name="G3 (Bethesda)">
        <title>Aegilops tauschii genome assembly Aet v5.0 features greater sequence contiguity and improved annotation.</title>
        <authorList>
            <person name="Wang L."/>
            <person name="Zhu T."/>
            <person name="Rodriguez J.C."/>
            <person name="Deal K.R."/>
            <person name="Dubcovsky J."/>
            <person name="McGuire P.E."/>
            <person name="Lux T."/>
            <person name="Spannagl M."/>
            <person name="Mayer K.F.X."/>
            <person name="Baldrich P."/>
            <person name="Meyers B.C."/>
            <person name="Huo N."/>
            <person name="Gu Y.Q."/>
            <person name="Zhou H."/>
            <person name="Devos K.M."/>
            <person name="Bennetzen J.L."/>
            <person name="Unver T."/>
            <person name="Budak H."/>
            <person name="Gulick P.J."/>
            <person name="Galiba G."/>
            <person name="Kalapos B."/>
            <person name="Nelson D.R."/>
            <person name="Li P."/>
            <person name="You F.M."/>
            <person name="Luo M.C."/>
            <person name="Dvorak J."/>
        </authorList>
    </citation>
    <scope>NUCLEOTIDE SEQUENCE [LARGE SCALE GENOMIC DNA]</scope>
    <source>
        <strain evidence="1">cv. AL8/78</strain>
    </source>
</reference>
<proteinExistence type="predicted"/>
<reference evidence="1" key="3">
    <citation type="journal article" date="2017" name="Nature">
        <title>Genome sequence of the progenitor of the wheat D genome Aegilops tauschii.</title>
        <authorList>
            <person name="Luo M.C."/>
            <person name="Gu Y.Q."/>
            <person name="Puiu D."/>
            <person name="Wang H."/>
            <person name="Twardziok S.O."/>
            <person name="Deal K.R."/>
            <person name="Huo N."/>
            <person name="Zhu T."/>
            <person name="Wang L."/>
            <person name="Wang Y."/>
            <person name="McGuire P.E."/>
            <person name="Liu S."/>
            <person name="Long H."/>
            <person name="Ramasamy R.K."/>
            <person name="Rodriguez J.C."/>
            <person name="Van S.L."/>
            <person name="Yuan L."/>
            <person name="Wang Z."/>
            <person name="Xia Z."/>
            <person name="Xiao L."/>
            <person name="Anderson O.D."/>
            <person name="Ouyang S."/>
            <person name="Liang Y."/>
            <person name="Zimin A.V."/>
            <person name="Pertea G."/>
            <person name="Qi P."/>
            <person name="Bennetzen J.L."/>
            <person name="Dai X."/>
            <person name="Dawson M.W."/>
            <person name="Muller H.G."/>
            <person name="Kugler K."/>
            <person name="Rivarola-Duarte L."/>
            <person name="Spannagl M."/>
            <person name="Mayer K.F.X."/>
            <person name="Lu F.H."/>
            <person name="Bevan M.W."/>
            <person name="Leroy P."/>
            <person name="Li P."/>
            <person name="You F.M."/>
            <person name="Sun Q."/>
            <person name="Liu Z."/>
            <person name="Lyons E."/>
            <person name="Wicker T."/>
            <person name="Salzberg S.L."/>
            <person name="Devos K.M."/>
            <person name="Dvorak J."/>
        </authorList>
    </citation>
    <scope>NUCLEOTIDE SEQUENCE [LARGE SCALE GENOMIC DNA]</scope>
    <source>
        <strain evidence="1">cv. AL8/78</strain>
    </source>
</reference>
<dbReference type="Gramene" id="AET6Gv20554900.5">
    <property type="protein sequence ID" value="AET6Gv20554900.5"/>
    <property type="gene ID" value="AET6Gv20554900"/>
</dbReference>
<dbReference type="AlphaFoldDB" id="A0A453NZB2"/>
<dbReference type="EnsemblPlants" id="AET6Gv20554900.5">
    <property type="protein sequence ID" value="AET6Gv20554900.5"/>
    <property type="gene ID" value="AET6Gv20554900"/>
</dbReference>
<reference evidence="1" key="4">
    <citation type="submission" date="2019-03" db="UniProtKB">
        <authorList>
            <consortium name="EnsemblPlants"/>
        </authorList>
    </citation>
    <scope>IDENTIFICATION</scope>
</reference>
<dbReference type="Proteomes" id="UP000015105">
    <property type="component" value="Chromosome 6D"/>
</dbReference>
<reference evidence="2" key="1">
    <citation type="journal article" date="2014" name="Science">
        <title>Ancient hybridizations among the ancestral genomes of bread wheat.</title>
        <authorList>
            <consortium name="International Wheat Genome Sequencing Consortium,"/>
            <person name="Marcussen T."/>
            <person name="Sandve S.R."/>
            <person name="Heier L."/>
            <person name="Spannagl M."/>
            <person name="Pfeifer M."/>
            <person name="Jakobsen K.S."/>
            <person name="Wulff B.B."/>
            <person name="Steuernagel B."/>
            <person name="Mayer K.F."/>
            <person name="Olsen O.A."/>
        </authorList>
    </citation>
    <scope>NUCLEOTIDE SEQUENCE [LARGE SCALE GENOMIC DNA]</scope>
    <source>
        <strain evidence="2">cv. AL8/78</strain>
    </source>
</reference>